<dbReference type="PANTHER" id="PTHR46246">
    <property type="entry name" value="GUANOSINE-3',5'-BIS(DIPHOSPHATE) 3'-PYROPHOSPHOHYDROLASE MESH1"/>
    <property type="match status" value="1"/>
</dbReference>
<accession>A0A0F9DVV6</accession>
<dbReference type="InterPro" id="IPR003607">
    <property type="entry name" value="HD/PDEase_dom"/>
</dbReference>
<feature type="non-terminal residue" evidence="2">
    <location>
        <position position="162"/>
    </location>
</feature>
<protein>
    <recommendedName>
        <fullName evidence="1">HD/PDEase domain-containing protein</fullName>
    </recommendedName>
</protein>
<sequence length="162" mass="18665">MFKLTPEIQKAINTSAVLHKNQERRNGGYPYVVHPFSVAVILSNYTDDEDIIIAGLLHDILEDVPEYTKEKMVKEFGQRVTNIVEGVTITDSLKQYIENLRRAEEGSFFVAAADKIHNIQSLIDYHKIEGDAMWKKFHQPKDKKLLFYEELLSVLKQGLDND</sequence>
<dbReference type="GO" id="GO:0008893">
    <property type="term" value="F:guanosine-3',5'-bis(diphosphate) 3'-diphosphatase activity"/>
    <property type="evidence" value="ECO:0007669"/>
    <property type="project" value="TreeGrafter"/>
</dbReference>
<dbReference type="AlphaFoldDB" id="A0A0F9DVV6"/>
<proteinExistence type="predicted"/>
<comment type="caution">
    <text evidence="2">The sequence shown here is derived from an EMBL/GenBank/DDBJ whole genome shotgun (WGS) entry which is preliminary data.</text>
</comment>
<evidence type="ECO:0000313" key="2">
    <source>
        <dbReference type="EMBL" id="KKL57841.1"/>
    </source>
</evidence>
<dbReference type="SUPFAM" id="SSF109604">
    <property type="entry name" value="HD-domain/PDEase-like"/>
    <property type="match status" value="1"/>
</dbReference>
<dbReference type="InterPro" id="IPR052194">
    <property type="entry name" value="MESH1"/>
</dbReference>
<evidence type="ECO:0000259" key="1">
    <source>
        <dbReference type="SMART" id="SM00471"/>
    </source>
</evidence>
<name>A0A0F9DVV6_9ZZZZ</name>
<organism evidence="2">
    <name type="scientific">marine sediment metagenome</name>
    <dbReference type="NCBI Taxonomy" id="412755"/>
    <lineage>
        <taxon>unclassified sequences</taxon>
        <taxon>metagenomes</taxon>
        <taxon>ecological metagenomes</taxon>
    </lineage>
</organism>
<gene>
    <name evidence="2" type="ORF">LCGC14_2231370</name>
</gene>
<dbReference type="EMBL" id="LAZR01030026">
    <property type="protein sequence ID" value="KKL57841.1"/>
    <property type="molecule type" value="Genomic_DNA"/>
</dbReference>
<feature type="domain" description="HD/PDEase" evidence="1">
    <location>
        <begin position="27"/>
        <end position="128"/>
    </location>
</feature>
<dbReference type="Pfam" id="PF13328">
    <property type="entry name" value="HD_4"/>
    <property type="match status" value="1"/>
</dbReference>
<reference evidence="2" key="1">
    <citation type="journal article" date="2015" name="Nature">
        <title>Complex archaea that bridge the gap between prokaryotes and eukaryotes.</title>
        <authorList>
            <person name="Spang A."/>
            <person name="Saw J.H."/>
            <person name="Jorgensen S.L."/>
            <person name="Zaremba-Niedzwiedzka K."/>
            <person name="Martijn J."/>
            <person name="Lind A.E."/>
            <person name="van Eijk R."/>
            <person name="Schleper C."/>
            <person name="Guy L."/>
            <person name="Ettema T.J."/>
        </authorList>
    </citation>
    <scope>NUCLEOTIDE SEQUENCE</scope>
</reference>
<dbReference type="PANTHER" id="PTHR46246:SF1">
    <property type="entry name" value="GUANOSINE-3',5'-BIS(DIPHOSPHATE) 3'-PYROPHOSPHOHYDROLASE MESH1"/>
    <property type="match status" value="1"/>
</dbReference>
<dbReference type="Gene3D" id="1.10.3210.10">
    <property type="entry name" value="Hypothetical protein af1432"/>
    <property type="match status" value="1"/>
</dbReference>
<dbReference type="SMART" id="SM00471">
    <property type="entry name" value="HDc"/>
    <property type="match status" value="1"/>
</dbReference>